<dbReference type="InterPro" id="IPR029063">
    <property type="entry name" value="SAM-dependent_MTases_sf"/>
</dbReference>
<dbReference type="GO" id="GO:0008168">
    <property type="term" value="F:methyltransferase activity"/>
    <property type="evidence" value="ECO:0007669"/>
    <property type="project" value="UniProtKB-KW"/>
</dbReference>
<accession>A0AAE4R6D1</accession>
<dbReference type="SUPFAM" id="SSF53335">
    <property type="entry name" value="S-adenosyl-L-methionine-dependent methyltransferases"/>
    <property type="match status" value="1"/>
</dbReference>
<dbReference type="Proteomes" id="UP001185779">
    <property type="component" value="Unassembled WGS sequence"/>
</dbReference>
<name>A0AAE4R6D1_9ACTN</name>
<dbReference type="PANTHER" id="PTHR18895:SF74">
    <property type="entry name" value="MTRF1L RELEASE FACTOR GLUTAMINE METHYLTRANSFERASE"/>
    <property type="match status" value="1"/>
</dbReference>
<comment type="caution">
    <text evidence="2">The sequence shown here is derived from an EMBL/GenBank/DDBJ whole genome shotgun (WGS) entry which is preliminary data.</text>
</comment>
<dbReference type="AlphaFoldDB" id="A0AAE4R6D1"/>
<evidence type="ECO:0000313" key="4">
    <source>
        <dbReference type="Proteomes" id="UP001185922"/>
    </source>
</evidence>
<dbReference type="PANTHER" id="PTHR18895">
    <property type="entry name" value="HEMK METHYLTRANSFERASE"/>
    <property type="match status" value="1"/>
</dbReference>
<proteinExistence type="predicted"/>
<reference evidence="2 3" key="1">
    <citation type="submission" date="2023-10" db="EMBL/GenBank/DDBJ databases">
        <title>Development of a sustainable strategy for remediation of hydrocarbon-contaminated territories based on the waste exchange concept.</title>
        <authorList>
            <person name="Krivoruchko A."/>
        </authorList>
    </citation>
    <scope>NUCLEOTIDE SEQUENCE</scope>
    <source>
        <strain evidence="1 3">IEGM 1266</strain>
        <strain evidence="2">IEGM 1279</strain>
    </source>
</reference>
<evidence type="ECO:0000313" key="3">
    <source>
        <dbReference type="Proteomes" id="UP001185779"/>
    </source>
</evidence>
<dbReference type="InterPro" id="IPR050320">
    <property type="entry name" value="N5-glutamine_MTase"/>
</dbReference>
<keyword evidence="2" id="KW-0489">Methyltransferase</keyword>
<evidence type="ECO:0000313" key="2">
    <source>
        <dbReference type="EMBL" id="MDV6311696.1"/>
    </source>
</evidence>
<protein>
    <submittedName>
        <fullName evidence="2">SAM-dependent methyltransferase</fullName>
    </submittedName>
</protein>
<keyword evidence="3" id="KW-1185">Reference proteome</keyword>
<dbReference type="EMBL" id="JAWLKI010000005">
    <property type="protein sequence ID" value="MDV6306950.1"/>
    <property type="molecule type" value="Genomic_DNA"/>
</dbReference>
<evidence type="ECO:0000313" key="1">
    <source>
        <dbReference type="EMBL" id="MDV6306950.1"/>
    </source>
</evidence>
<sequence length="271" mass="29035">MTPPLPDGHARPAGLVEDPLVDALRRAGCVFAEDEAGLIRRHARDSAELDEMVRRRVAGEPLEHLLGWVQFGDHRLSVGPGVFVPRQRSLLLAEEAVRTADERTGPVVVEAFCGVAPIASVVASSVADARVHASDIDAAALVHARRNLPGGAWIHQGSGFDAMPASLQGRIDVVAAVPPYVPEHAFGLLAPEARDHEPRRALTGGVDGLDHVDALIVDAQIWLSDDGVLLIEMNVAQFDEVARRRRSGEFVVDATSGDDGQTVVAVLTRRH</sequence>
<dbReference type="GO" id="GO:0032259">
    <property type="term" value="P:methylation"/>
    <property type="evidence" value="ECO:0007669"/>
    <property type="project" value="UniProtKB-KW"/>
</dbReference>
<organism evidence="2 4">
    <name type="scientific">Gordonia amicalis</name>
    <dbReference type="NCBI Taxonomy" id="89053"/>
    <lineage>
        <taxon>Bacteria</taxon>
        <taxon>Bacillati</taxon>
        <taxon>Actinomycetota</taxon>
        <taxon>Actinomycetes</taxon>
        <taxon>Mycobacteriales</taxon>
        <taxon>Gordoniaceae</taxon>
        <taxon>Gordonia</taxon>
    </lineage>
</organism>
<dbReference type="EMBL" id="JAWLKH010000005">
    <property type="protein sequence ID" value="MDV6311696.1"/>
    <property type="molecule type" value="Genomic_DNA"/>
</dbReference>
<dbReference type="RefSeq" id="WP_096273453.1">
    <property type="nucleotide sequence ID" value="NZ_CP096596.1"/>
</dbReference>
<gene>
    <name evidence="1" type="ORF">R3P94_06285</name>
    <name evidence="2" type="ORF">R3Q15_07270</name>
</gene>
<dbReference type="Gene3D" id="3.40.50.150">
    <property type="entry name" value="Vaccinia Virus protein VP39"/>
    <property type="match status" value="1"/>
</dbReference>
<dbReference type="Proteomes" id="UP001185922">
    <property type="component" value="Unassembled WGS sequence"/>
</dbReference>
<keyword evidence="2" id="KW-0808">Transferase</keyword>